<name>A0ABT6XI82_9GAMM</name>
<protein>
    <submittedName>
        <fullName evidence="4">Autotransporter domain-containing protein</fullName>
    </submittedName>
</protein>
<evidence type="ECO:0000313" key="4">
    <source>
        <dbReference type="EMBL" id="MDI9239673.1"/>
    </source>
</evidence>
<keyword evidence="1" id="KW-0732">Signal</keyword>
<dbReference type="Pfam" id="PF12951">
    <property type="entry name" value="PATR"/>
    <property type="match status" value="5"/>
</dbReference>
<dbReference type="SMART" id="SM00869">
    <property type="entry name" value="Autotransporter"/>
    <property type="match status" value="1"/>
</dbReference>
<dbReference type="SUPFAM" id="SSF51126">
    <property type="entry name" value="Pectin lyase-like"/>
    <property type="match status" value="3"/>
</dbReference>
<dbReference type="InterPro" id="IPR012332">
    <property type="entry name" value="Autotransporter_pectin_lyase_C"/>
</dbReference>
<dbReference type="Pfam" id="PF03797">
    <property type="entry name" value="Autotransporter"/>
    <property type="match status" value="1"/>
</dbReference>
<keyword evidence="5" id="KW-1185">Reference proteome</keyword>
<proteinExistence type="predicted"/>
<sequence>MNHVFRVVWNRALNQWVVASELVRGRVKGARSVSAGVADATMTRLGAGILTVLLGMPMAHAHTISIGYENSGDRSLTFWYGTYHPASQTTYTEGSLRLQGPNGMDVTLPFALLSHGKPGGLVDGDTNFYNNGLGALGGINLDPRGEPANWQGLQFTNLFAGTYTFTYVPIANPTQVWAPESPVILSSTITIITADLSTAPRIETGQVVNETQVGDPLLFDGGTLRIEHDTTLPQDVSFTNAGGTLDTNGHELWLNGDIDGRGDMTKEGDGTLFLRGNNTNTGDIVINDGIVNVIADSNLGSPDSNVIFNGGTLQWGDDFDLGNQRDLVLNAGGGTLDVQTHDTHIDQAITGTGDLTKTGTGTLELAGNNTYTGGTTIDEGTLALVGNGSLANSDGVAIGSDGTLDISGANGDATLTGLTGDGDVALGGNSLTLTGGNGSFDGRIDGTGSVIVTGGTQALTGNNGFSGGLVVAGGTVQVSSDASFGTGVVTIGDGVLQTTGGFTSDNDFVLSSTHAVVDTAGHDVTFNGDLSGSGSLNKIGDGTLTLKGENSQDGLNVKGGTVEFASDASLGRAGSVVTIADNTTLRSLDSMTITHEIFVDNTRSAVFDTNGFDITVAGDIGGSGIVQKLGGGVLTLSGNNSQVLMQVQGGSIAVTSQEAAGAAGGDIYIGQDGNFTALSGMNVTQNVHVTGDNARFETRGAPVSLTGSLDGSHCLIKSGSGRLDMRAGGSNAIGACIEQGDLAFNSTFAGNVWVYADGTASGSGRVEGSMDVKGVLSPGNSPGTLVVAGNVVQNAGSVLVADIDGRTAGNGAGHFDTLRVVGAGHTYTAGGELQPILRGITGDATNTFVPNVGDSFAIVQAEGGVTGSYDSLLQPQSGLAANTRFDVRYDANAVVLMVTPDRYELAMSTRNTAAVGAAIDAVRTAAGARGTDGTARVESSLMGLRLADMASAFDQLDGEFHATTRGVLADDARRVREAALDRMSGGRSPLAKTQQPGDAVWAQVLMAGGSLDSDGNAGAAEYNGSGLLVGAEHRFENGWQLGVMGGSERTDMEVASRASSGDADTLHLGLYADQSWGAFAVRGGVGVAQHSIDSERFVNLPGLSQRLVADYDAQTRQAYVEGGYAIEGEHGSLEPYVQFARVETKNDAFAETGGSVALNVDGETTTLDVSTVGVRGELSLTSGGTGEGWFNLRGGLGWRHASGDLSSQTRLGWNGGADFSVAGTPLAEDAAVAELGVSAWLSPRTLLEVGYEGQYADEGRDHQAMARLSIRF</sequence>
<dbReference type="InterPro" id="IPR024973">
    <property type="entry name" value="ESPR"/>
</dbReference>
<reference evidence="4 5" key="1">
    <citation type="submission" date="2023-05" db="EMBL/GenBank/DDBJ databases">
        <title>Lysobacter sp. strain LF1 Genome sequencing and assembly.</title>
        <authorList>
            <person name="Jung Y."/>
        </authorList>
    </citation>
    <scope>NUCLEOTIDE SEQUENCE [LARGE SCALE GENOMIC DNA]</scope>
    <source>
        <strain evidence="4 5">LF1</strain>
    </source>
</reference>
<dbReference type="NCBIfam" id="TIGR02601">
    <property type="entry name" value="autotrns_rpt"/>
    <property type="match status" value="2"/>
</dbReference>
<evidence type="ECO:0000259" key="3">
    <source>
        <dbReference type="PROSITE" id="PS51208"/>
    </source>
</evidence>
<feature type="domain" description="Autotransporter" evidence="3">
    <location>
        <begin position="993"/>
        <end position="1272"/>
    </location>
</feature>
<gene>
    <name evidence="4" type="ORF">QLQ15_12235</name>
</gene>
<dbReference type="InterPro" id="IPR011050">
    <property type="entry name" value="Pectin_lyase_fold/virulence"/>
</dbReference>
<dbReference type="NCBIfam" id="TIGR01414">
    <property type="entry name" value="autotrans_barl"/>
    <property type="match status" value="1"/>
</dbReference>
<dbReference type="EMBL" id="JASGBI010000001">
    <property type="protein sequence ID" value="MDI9239673.1"/>
    <property type="molecule type" value="Genomic_DNA"/>
</dbReference>
<dbReference type="InterPro" id="IPR005546">
    <property type="entry name" value="Autotransporte_beta"/>
</dbReference>
<dbReference type="InterPro" id="IPR036709">
    <property type="entry name" value="Autotransporte_beta_dom_sf"/>
</dbReference>
<evidence type="ECO:0000256" key="2">
    <source>
        <dbReference type="ARBA" id="ARBA00023026"/>
    </source>
</evidence>
<dbReference type="InterPro" id="IPR013425">
    <property type="entry name" value="Autotrns_rpt"/>
</dbReference>
<dbReference type="RefSeq" id="WP_283213046.1">
    <property type="nucleotide sequence ID" value="NZ_JASGBI010000001.1"/>
</dbReference>
<dbReference type="Pfam" id="PF13018">
    <property type="entry name" value="ESPR"/>
    <property type="match status" value="1"/>
</dbReference>
<accession>A0ABT6XI82</accession>
<dbReference type="Gene3D" id="2.160.20.20">
    <property type="match status" value="1"/>
</dbReference>
<comment type="caution">
    <text evidence="4">The sequence shown here is derived from an EMBL/GenBank/DDBJ whole genome shotgun (WGS) entry which is preliminary data.</text>
</comment>
<evidence type="ECO:0000256" key="1">
    <source>
        <dbReference type="ARBA" id="ARBA00022729"/>
    </source>
</evidence>
<dbReference type="Gene3D" id="2.40.128.130">
    <property type="entry name" value="Autotransporter beta-domain"/>
    <property type="match status" value="1"/>
</dbReference>
<dbReference type="InterPro" id="IPR006315">
    <property type="entry name" value="OM_autotransptr_brl_dom"/>
</dbReference>
<dbReference type="SUPFAM" id="SSF103515">
    <property type="entry name" value="Autotransporter"/>
    <property type="match status" value="1"/>
</dbReference>
<dbReference type="Proteomes" id="UP001321580">
    <property type="component" value="Unassembled WGS sequence"/>
</dbReference>
<keyword evidence="2" id="KW-0843">Virulence</keyword>
<evidence type="ECO:0000313" key="5">
    <source>
        <dbReference type="Proteomes" id="UP001321580"/>
    </source>
</evidence>
<dbReference type="PROSITE" id="PS51208">
    <property type="entry name" value="AUTOTRANSPORTER"/>
    <property type="match status" value="1"/>
</dbReference>
<organism evidence="4 5">
    <name type="scientific">Lysobacter stagni</name>
    <dbReference type="NCBI Taxonomy" id="3045172"/>
    <lineage>
        <taxon>Bacteria</taxon>
        <taxon>Pseudomonadati</taxon>
        <taxon>Pseudomonadota</taxon>
        <taxon>Gammaproteobacteria</taxon>
        <taxon>Lysobacterales</taxon>
        <taxon>Lysobacteraceae</taxon>
        <taxon>Lysobacter</taxon>
    </lineage>
</organism>